<evidence type="ECO:0000313" key="2">
    <source>
        <dbReference type="EMBL" id="HGH60120.1"/>
    </source>
</evidence>
<dbReference type="AlphaFoldDB" id="A0A7C4AQH0"/>
<keyword evidence="1" id="KW-0472">Membrane</keyword>
<reference evidence="2" key="1">
    <citation type="journal article" date="2020" name="mSystems">
        <title>Genome- and Community-Level Interaction Insights into Carbon Utilization and Element Cycling Functions of Hydrothermarchaeota in Hydrothermal Sediment.</title>
        <authorList>
            <person name="Zhou Z."/>
            <person name="Liu Y."/>
            <person name="Xu W."/>
            <person name="Pan J."/>
            <person name="Luo Z.H."/>
            <person name="Li M."/>
        </authorList>
    </citation>
    <scope>NUCLEOTIDE SEQUENCE [LARGE SCALE GENOMIC DNA]</scope>
    <source>
        <strain evidence="2">SpSt-769</strain>
    </source>
</reference>
<feature type="transmembrane region" description="Helical" evidence="1">
    <location>
        <begin position="81"/>
        <end position="105"/>
    </location>
</feature>
<organism evidence="2">
    <name type="scientific">Desulfomonile tiedjei</name>
    <dbReference type="NCBI Taxonomy" id="2358"/>
    <lineage>
        <taxon>Bacteria</taxon>
        <taxon>Pseudomonadati</taxon>
        <taxon>Thermodesulfobacteriota</taxon>
        <taxon>Desulfomonilia</taxon>
        <taxon>Desulfomonilales</taxon>
        <taxon>Desulfomonilaceae</taxon>
        <taxon>Desulfomonile</taxon>
    </lineage>
</organism>
<gene>
    <name evidence="2" type="ORF">ENV54_02340</name>
</gene>
<keyword evidence="1" id="KW-0812">Transmembrane</keyword>
<protein>
    <submittedName>
        <fullName evidence="2">Uncharacterized protein</fullName>
    </submittedName>
</protein>
<dbReference type="EMBL" id="DTGT01000075">
    <property type="protein sequence ID" value="HGH60120.1"/>
    <property type="molecule type" value="Genomic_DNA"/>
</dbReference>
<sequence length="108" mass="12689">MAFMVEMEKKWLDERFSHLATALDHIRQSIDELKDNQIRCVNRCSSEMRQVYERLRDVENRQAARNGAHEHERDARELRNIGWQMVIALATAASAIGAFLGYFVWRLP</sequence>
<proteinExistence type="predicted"/>
<comment type="caution">
    <text evidence="2">The sequence shown here is derived from an EMBL/GenBank/DDBJ whole genome shotgun (WGS) entry which is preliminary data.</text>
</comment>
<accession>A0A7C4AQH0</accession>
<evidence type="ECO:0000256" key="1">
    <source>
        <dbReference type="SAM" id="Phobius"/>
    </source>
</evidence>
<name>A0A7C4AQH0_9BACT</name>
<keyword evidence="1" id="KW-1133">Transmembrane helix</keyword>